<dbReference type="Pfam" id="PF00487">
    <property type="entry name" value="FA_desaturase"/>
    <property type="match status" value="1"/>
</dbReference>
<comment type="subcellular location">
    <subcellularLocation>
        <location evidence="1">Membrane</location>
        <topology evidence="1">Multi-pass membrane protein</topology>
    </subcellularLocation>
</comment>
<reference evidence="15" key="1">
    <citation type="submission" date="2022-12" db="EMBL/GenBank/DDBJ databases">
        <title>Chromosome-level genome assembly of the bean flower thrips Megalurothrips usitatus.</title>
        <authorList>
            <person name="Ma L."/>
            <person name="Liu Q."/>
            <person name="Li H."/>
            <person name="Cai W."/>
        </authorList>
    </citation>
    <scope>NUCLEOTIDE SEQUENCE</scope>
    <source>
        <strain evidence="15">Cailab_2022a</strain>
    </source>
</reference>
<keyword evidence="6 13" id="KW-1133">Transmembrane helix</keyword>
<keyword evidence="10 13" id="KW-0472">Membrane</keyword>
<feature type="transmembrane region" description="Helical" evidence="13">
    <location>
        <begin position="181"/>
        <end position="202"/>
    </location>
</feature>
<dbReference type="InterPro" id="IPR005804">
    <property type="entry name" value="FA_desaturase_dom"/>
</dbReference>
<sequence>MAPHMDTKPLSQQRGNEKESIAPPAKRYFKAEIVWFNAIGFLVLHLLALYGAYLYFLFRIKWQTWIFATFVGLGSSQGVLAGAHRYFAHRTYKANLPLRIFLIFWHTVATQNCMWVWVRDHRQHHKYSDTDADPHNASRGFFFSHIGWLMMRKHPDVIEKGSTIDMSDLDNDPLVSFQKKYYLPLFIVLSLFLPTFIPIYFWGEYWLNAFMVPFLLRTVLVLNFTWMVNSWAHAFGSKPYDKMIRPTETLLVSVVAFGEGWHNYHHTFPWDYKASEFGMQLYNPTTKFIDFMARIGWAYDLKQASNAVVNSRLLRSGDGSHPKLGQLTSNEETAH</sequence>
<feature type="transmembrane region" description="Helical" evidence="13">
    <location>
        <begin position="100"/>
        <end position="118"/>
    </location>
</feature>
<evidence type="ECO:0000256" key="5">
    <source>
        <dbReference type="ARBA" id="ARBA00022832"/>
    </source>
</evidence>
<feature type="transmembrane region" description="Helical" evidence="13">
    <location>
        <begin position="214"/>
        <end position="235"/>
    </location>
</feature>
<feature type="transmembrane region" description="Helical" evidence="13">
    <location>
        <begin position="33"/>
        <end position="58"/>
    </location>
</feature>
<comment type="caution">
    <text evidence="15">The sequence shown here is derived from an EMBL/GenBank/DDBJ whole genome shotgun (WGS) entry which is preliminary data.</text>
</comment>
<comment type="cofactor">
    <cofactor evidence="12">
        <name>Fe(2+)</name>
        <dbReference type="ChEBI" id="CHEBI:29033"/>
    </cofactor>
</comment>
<keyword evidence="4 12" id="KW-0812">Transmembrane</keyword>
<keyword evidence="8" id="KW-0408">Iron</keyword>
<dbReference type="EMBL" id="JAPTSV010000012">
    <property type="protein sequence ID" value="KAJ1522003.1"/>
    <property type="molecule type" value="Genomic_DNA"/>
</dbReference>
<dbReference type="PRINTS" id="PR00075">
    <property type="entry name" value="FACDDSATRASE"/>
</dbReference>
<evidence type="ECO:0000256" key="13">
    <source>
        <dbReference type="SAM" id="Phobius"/>
    </source>
</evidence>
<evidence type="ECO:0000256" key="1">
    <source>
        <dbReference type="ARBA" id="ARBA00004141"/>
    </source>
</evidence>
<evidence type="ECO:0000256" key="6">
    <source>
        <dbReference type="ARBA" id="ARBA00022989"/>
    </source>
</evidence>
<dbReference type="GO" id="GO:0005789">
    <property type="term" value="C:endoplasmic reticulum membrane"/>
    <property type="evidence" value="ECO:0007669"/>
    <property type="project" value="TreeGrafter"/>
</dbReference>
<proteinExistence type="inferred from homology"/>
<organism evidence="15 16">
    <name type="scientific">Megalurothrips usitatus</name>
    <name type="common">bean blossom thrips</name>
    <dbReference type="NCBI Taxonomy" id="439358"/>
    <lineage>
        <taxon>Eukaryota</taxon>
        <taxon>Metazoa</taxon>
        <taxon>Ecdysozoa</taxon>
        <taxon>Arthropoda</taxon>
        <taxon>Hexapoda</taxon>
        <taxon>Insecta</taxon>
        <taxon>Pterygota</taxon>
        <taxon>Neoptera</taxon>
        <taxon>Paraneoptera</taxon>
        <taxon>Thysanoptera</taxon>
        <taxon>Terebrantia</taxon>
        <taxon>Thripoidea</taxon>
        <taxon>Thripidae</taxon>
        <taxon>Megalurothrips</taxon>
    </lineage>
</organism>
<protein>
    <recommendedName>
        <fullName evidence="14">Fatty acid desaturase domain-containing protein</fullName>
    </recommendedName>
</protein>
<evidence type="ECO:0000256" key="11">
    <source>
        <dbReference type="ARBA" id="ARBA00023160"/>
    </source>
</evidence>
<evidence type="ECO:0000256" key="7">
    <source>
        <dbReference type="ARBA" id="ARBA00023002"/>
    </source>
</evidence>
<evidence type="ECO:0000313" key="15">
    <source>
        <dbReference type="EMBL" id="KAJ1522003.1"/>
    </source>
</evidence>
<dbReference type="PANTHER" id="PTHR11351:SF92">
    <property type="entry name" value="ACYL-COA DESATURASE 2-LIKE PROTEIN"/>
    <property type="match status" value="1"/>
</dbReference>
<evidence type="ECO:0000256" key="3">
    <source>
        <dbReference type="ARBA" id="ARBA00022516"/>
    </source>
</evidence>
<comment type="similarity">
    <text evidence="2 12">Belongs to the fatty acid desaturase type 1 family.</text>
</comment>
<keyword evidence="5" id="KW-0276">Fatty acid metabolism</keyword>
<keyword evidence="9" id="KW-0443">Lipid metabolism</keyword>
<keyword evidence="11 12" id="KW-0275">Fatty acid biosynthesis</keyword>
<feature type="transmembrane region" description="Helical" evidence="13">
    <location>
        <begin position="65"/>
        <end position="88"/>
    </location>
</feature>
<keyword evidence="7 12" id="KW-0560">Oxidoreductase</keyword>
<evidence type="ECO:0000313" key="16">
    <source>
        <dbReference type="Proteomes" id="UP001075354"/>
    </source>
</evidence>
<keyword evidence="16" id="KW-1185">Reference proteome</keyword>
<evidence type="ECO:0000256" key="10">
    <source>
        <dbReference type="ARBA" id="ARBA00023136"/>
    </source>
</evidence>
<evidence type="ECO:0000256" key="12">
    <source>
        <dbReference type="RuleBase" id="RU000581"/>
    </source>
</evidence>
<evidence type="ECO:0000256" key="2">
    <source>
        <dbReference type="ARBA" id="ARBA00009295"/>
    </source>
</evidence>
<accession>A0AAV7XAU2</accession>
<name>A0AAV7XAU2_9NEOP</name>
<evidence type="ECO:0000256" key="9">
    <source>
        <dbReference type="ARBA" id="ARBA00023098"/>
    </source>
</evidence>
<evidence type="ECO:0000256" key="8">
    <source>
        <dbReference type="ARBA" id="ARBA00023004"/>
    </source>
</evidence>
<keyword evidence="3 12" id="KW-0444">Lipid biosynthesis</keyword>
<dbReference type="CDD" id="cd03505">
    <property type="entry name" value="Delta9-FADS-like"/>
    <property type="match status" value="1"/>
</dbReference>
<gene>
    <name evidence="15" type="ORF">ONE63_002325</name>
</gene>
<dbReference type="Proteomes" id="UP001075354">
    <property type="component" value="Chromosome 12"/>
</dbReference>
<dbReference type="AlphaFoldDB" id="A0AAV7XAU2"/>
<dbReference type="PANTHER" id="PTHR11351">
    <property type="entry name" value="ACYL-COA DESATURASE"/>
    <property type="match status" value="1"/>
</dbReference>
<dbReference type="GO" id="GO:0005506">
    <property type="term" value="F:iron ion binding"/>
    <property type="evidence" value="ECO:0007669"/>
    <property type="project" value="TreeGrafter"/>
</dbReference>
<comment type="domain">
    <text evidence="12">The histidine box domains are involved in binding the catalytic metal ions.</text>
</comment>
<dbReference type="GO" id="GO:0006636">
    <property type="term" value="P:unsaturated fatty acid biosynthetic process"/>
    <property type="evidence" value="ECO:0007669"/>
    <property type="project" value="TreeGrafter"/>
</dbReference>
<feature type="domain" description="Fatty acid desaturase" evidence="14">
    <location>
        <begin position="61"/>
        <end position="269"/>
    </location>
</feature>
<dbReference type="InterPro" id="IPR015876">
    <property type="entry name" value="Acyl-CoA_DS"/>
</dbReference>
<evidence type="ECO:0000259" key="14">
    <source>
        <dbReference type="Pfam" id="PF00487"/>
    </source>
</evidence>
<dbReference type="GO" id="GO:0004768">
    <property type="term" value="F:stearoyl-CoA 9-desaturase activity"/>
    <property type="evidence" value="ECO:0007669"/>
    <property type="project" value="TreeGrafter"/>
</dbReference>
<evidence type="ECO:0000256" key="4">
    <source>
        <dbReference type="ARBA" id="ARBA00022692"/>
    </source>
</evidence>